<dbReference type="PATRIC" id="fig|1331060.3.peg.2320"/>
<gene>
    <name evidence="7" type="ORF">RLDS_12230</name>
</gene>
<dbReference type="Gene3D" id="3.40.50.1820">
    <property type="entry name" value="alpha/beta hydrolase"/>
    <property type="match status" value="1"/>
</dbReference>
<keyword evidence="2 4" id="KW-0378">Hydrolase</keyword>
<comment type="caution">
    <text evidence="7">The sequence shown here is derived from an EMBL/GenBank/DDBJ whole genome shotgun (WGS) entry which is preliminary data.</text>
</comment>
<dbReference type="InterPro" id="IPR000997">
    <property type="entry name" value="Cholinesterase"/>
</dbReference>
<dbReference type="SUPFAM" id="SSF53474">
    <property type="entry name" value="alpha/beta-Hydrolases"/>
    <property type="match status" value="1"/>
</dbReference>
<evidence type="ECO:0000256" key="3">
    <source>
        <dbReference type="PIRSR" id="PIRSR600997-1"/>
    </source>
</evidence>
<evidence type="ECO:0000313" key="8">
    <source>
        <dbReference type="Proteomes" id="UP000015531"/>
    </source>
</evidence>
<feature type="active site" description="Acyl-ester intermediate" evidence="3">
    <location>
        <position position="205"/>
    </location>
</feature>
<feature type="domain" description="Carboxylesterase type B" evidence="6">
    <location>
        <begin position="18"/>
        <end position="479"/>
    </location>
</feature>
<dbReference type="RefSeq" id="WP_021226127.1">
    <property type="nucleotide sequence ID" value="NZ_ATDP01000089.1"/>
</dbReference>
<dbReference type="Proteomes" id="UP000015531">
    <property type="component" value="Unassembled WGS sequence"/>
</dbReference>
<dbReference type="eggNOG" id="COG2272">
    <property type="taxonomic scope" value="Bacteria"/>
</dbReference>
<evidence type="ECO:0000259" key="6">
    <source>
        <dbReference type="Pfam" id="PF00135"/>
    </source>
</evidence>
<dbReference type="InterPro" id="IPR002018">
    <property type="entry name" value="CarbesteraseB"/>
</dbReference>
<evidence type="ECO:0000313" key="7">
    <source>
        <dbReference type="EMBL" id="EQB14931.1"/>
    </source>
</evidence>
<dbReference type="PRINTS" id="PR00878">
    <property type="entry name" value="CHOLNESTRASE"/>
</dbReference>
<evidence type="ECO:0000256" key="2">
    <source>
        <dbReference type="ARBA" id="ARBA00022801"/>
    </source>
</evidence>
<dbReference type="ESTHER" id="9sphn-t0hf11">
    <property type="family name" value="Carb_B_Bacteria"/>
</dbReference>
<proteinExistence type="inferred from homology"/>
<dbReference type="Pfam" id="PF00135">
    <property type="entry name" value="COesterase"/>
    <property type="match status" value="1"/>
</dbReference>
<sequence length="514" mass="55799">MTVSPSPAATDLHELERPTTSGIVRGVVDDCVRTWRGIPYAAPPVGALRFRAPQPSQSWEAIRDASAFGPIPVQKRGFEAIGGAGASTPISEDCLTVNVSAPLGGGQSPKPVVVWIYGGGFSLGGSRSPLYRGNHLVQNGDVVFVSFNYRVGLFGFSDFSCWSTQEGPVDSNLGLRDQVAALEWVRDNIAAFGGDPQNVTIVGQSAGAASVAFLLCVPAAKGLFHRAFAMSTAGFSVYGRDAHAAFAREILGMLGIDPTADIVGDALRSVDVDRLNEVAGRFFYDIAPDKYPGFLPTSPVIDGDFLPQHPVDAFNDGLAHRVPLVIGTMSREGAILDKALPVICSRVNRLEAMFAAADAALRSRIVSAYPGYPSKGTAIDVGGDLNFWVPTLRIAEGHSRFANCWVYRFDYATPLTRLAFKEATHGLDLPMLFGTTGEGELGRLDLFRRKQSRVVSQRFQKAFLDFTHSGTPEWNRYDAERRKTWIFDTQDREEGDPRHQRRVAWGGYRGPSSP</sequence>
<feature type="region of interest" description="Disordered" evidence="5">
    <location>
        <begin position="491"/>
        <end position="514"/>
    </location>
</feature>
<keyword evidence="8" id="KW-1185">Reference proteome</keyword>
<feature type="active site" description="Charge relay system" evidence="3">
    <location>
        <position position="332"/>
    </location>
</feature>
<evidence type="ECO:0000256" key="4">
    <source>
        <dbReference type="RuleBase" id="RU361235"/>
    </source>
</evidence>
<feature type="active site" description="Charge relay system" evidence="3">
    <location>
        <position position="425"/>
    </location>
</feature>
<accession>T0HF11</accession>
<dbReference type="OrthoDB" id="9775851at2"/>
<name>T0HF11_9SPHN</name>
<dbReference type="InterPro" id="IPR029058">
    <property type="entry name" value="AB_hydrolase_fold"/>
</dbReference>
<comment type="similarity">
    <text evidence="1 4">Belongs to the type-B carboxylesterase/lipase family.</text>
</comment>
<reference evidence="7 8" key="1">
    <citation type="journal article" date="2013" name="Genome Announc.">
        <title>Draft Genome Sequence of Sphingobium lactosutens Strain DS20T, Isolated from a Hexachlorocyclohexane Dumpsite.</title>
        <authorList>
            <person name="Kumar R."/>
            <person name="Dwivedi V."/>
            <person name="Negi V."/>
            <person name="Khurana J.P."/>
            <person name="Lal R."/>
        </authorList>
    </citation>
    <scope>NUCLEOTIDE SEQUENCE [LARGE SCALE GENOMIC DNA]</scope>
    <source>
        <strain evidence="7 8">DS20</strain>
    </source>
</reference>
<dbReference type="PANTHER" id="PTHR11559">
    <property type="entry name" value="CARBOXYLESTERASE"/>
    <property type="match status" value="1"/>
</dbReference>
<organism evidence="7 8">
    <name type="scientific">Sphingobium lactosutens DS20</name>
    <dbReference type="NCBI Taxonomy" id="1331060"/>
    <lineage>
        <taxon>Bacteria</taxon>
        <taxon>Pseudomonadati</taxon>
        <taxon>Pseudomonadota</taxon>
        <taxon>Alphaproteobacteria</taxon>
        <taxon>Sphingomonadales</taxon>
        <taxon>Sphingomonadaceae</taxon>
        <taxon>Sphingobium</taxon>
    </lineage>
</organism>
<dbReference type="InterPro" id="IPR019826">
    <property type="entry name" value="Carboxylesterase_B_AS"/>
</dbReference>
<dbReference type="EMBL" id="ATDP01000089">
    <property type="protein sequence ID" value="EQB14931.1"/>
    <property type="molecule type" value="Genomic_DNA"/>
</dbReference>
<dbReference type="GO" id="GO:0004104">
    <property type="term" value="F:cholinesterase activity"/>
    <property type="evidence" value="ECO:0007669"/>
    <property type="project" value="InterPro"/>
</dbReference>
<evidence type="ECO:0000256" key="5">
    <source>
        <dbReference type="SAM" id="MobiDB-lite"/>
    </source>
</evidence>
<evidence type="ECO:0000256" key="1">
    <source>
        <dbReference type="ARBA" id="ARBA00005964"/>
    </source>
</evidence>
<dbReference type="EC" id="3.1.1.-" evidence="4"/>
<dbReference type="PROSITE" id="PS00122">
    <property type="entry name" value="CARBOXYLESTERASE_B_1"/>
    <property type="match status" value="1"/>
</dbReference>
<protein>
    <recommendedName>
        <fullName evidence="4">Carboxylic ester hydrolase</fullName>
        <ecNumber evidence="4">3.1.1.-</ecNumber>
    </recommendedName>
</protein>
<dbReference type="InterPro" id="IPR050309">
    <property type="entry name" value="Type-B_Carboxylest/Lipase"/>
</dbReference>
<dbReference type="AlphaFoldDB" id="T0HF11"/>